<evidence type="ECO:0000313" key="1">
    <source>
        <dbReference type="EMBL" id="RXZ35157.1"/>
    </source>
</evidence>
<keyword evidence="2" id="KW-1185">Reference proteome</keyword>
<accession>A0A4V1QPV9</accession>
<dbReference type="RefSeq" id="WP_129340931.1">
    <property type="nucleotide sequence ID" value="NZ_JACIDD010000001.1"/>
</dbReference>
<organism evidence="1 2">
    <name type="scientific">Sphingomonas desiccabilis</name>
    <dbReference type="NCBI Taxonomy" id="429134"/>
    <lineage>
        <taxon>Bacteria</taxon>
        <taxon>Pseudomonadati</taxon>
        <taxon>Pseudomonadota</taxon>
        <taxon>Alphaproteobacteria</taxon>
        <taxon>Sphingomonadales</taxon>
        <taxon>Sphingomonadaceae</taxon>
        <taxon>Sphingomonas</taxon>
    </lineage>
</organism>
<dbReference type="AlphaFoldDB" id="A0A4V1QPV9"/>
<reference evidence="1 2" key="1">
    <citation type="submission" date="2019-01" db="EMBL/GenBank/DDBJ databases">
        <title>Sphingomonas mucosissima sp. nov. and Sphingomonas desiccabilis sp. nov., from biological soil crusts in the Colorado Plateau, USA.</title>
        <authorList>
            <person name="Zhu D."/>
        </authorList>
    </citation>
    <scope>NUCLEOTIDE SEQUENCE [LARGE SCALE GENOMIC DNA]</scope>
    <source>
        <strain evidence="1 2">CP1D</strain>
    </source>
</reference>
<proteinExistence type="predicted"/>
<sequence length="67" mass="7086">MLDNIEMEKVPVLERAIGLARSGGCTSVNHVRQLLRREGYADVAVGLAGAAANRAIIDALREALGRG</sequence>
<name>A0A4V1QPV9_9SPHN</name>
<dbReference type="Proteomes" id="UP000292347">
    <property type="component" value="Unassembled WGS sequence"/>
</dbReference>
<comment type="caution">
    <text evidence="1">The sequence shown here is derived from an EMBL/GenBank/DDBJ whole genome shotgun (WGS) entry which is preliminary data.</text>
</comment>
<evidence type="ECO:0000313" key="2">
    <source>
        <dbReference type="Proteomes" id="UP000292347"/>
    </source>
</evidence>
<gene>
    <name evidence="1" type="ORF">EO081_05840</name>
</gene>
<protein>
    <submittedName>
        <fullName evidence="1">Uncharacterized protein</fullName>
    </submittedName>
</protein>
<dbReference type="OrthoDB" id="7205828at2"/>
<dbReference type="EMBL" id="SDPT01000001">
    <property type="protein sequence ID" value="RXZ35157.1"/>
    <property type="molecule type" value="Genomic_DNA"/>
</dbReference>